<evidence type="ECO:0000313" key="2">
    <source>
        <dbReference type="EMBL" id="QJD82685.1"/>
    </source>
</evidence>
<protein>
    <submittedName>
        <fullName evidence="2">Nuclear transport factor 2 family protein</fullName>
    </submittedName>
</protein>
<evidence type="ECO:0000313" key="3">
    <source>
        <dbReference type="Proteomes" id="UP000502248"/>
    </source>
</evidence>
<dbReference type="Pfam" id="PF12680">
    <property type="entry name" value="SnoaL_2"/>
    <property type="match status" value="1"/>
</dbReference>
<dbReference type="AlphaFoldDB" id="A0A7Z2ZKC1"/>
<dbReference type="KEGG" id="cheb:HH215_05465"/>
<dbReference type="EMBL" id="CP051680">
    <property type="protein sequence ID" value="QJD82685.1"/>
    <property type="molecule type" value="Genomic_DNA"/>
</dbReference>
<sequence length="129" mass="14612">MTFICSETKEIIDTYVEAYNSLDVPGMINLLHKDILFRNFSNGVVNVETHGVQEFRKLAENSTKIFSSRRQTIIDWRAIDGKIEAIIDYEGILAVDLPNGLIAGDRMQLKGKSVFRIEEGKISLIEDYG</sequence>
<accession>A0A7Z2ZKC1</accession>
<dbReference type="Gene3D" id="3.10.450.50">
    <property type="match status" value="1"/>
</dbReference>
<dbReference type="InterPro" id="IPR032710">
    <property type="entry name" value="NTF2-like_dom_sf"/>
</dbReference>
<keyword evidence="3" id="KW-1185">Reference proteome</keyword>
<dbReference type="RefSeq" id="WP_169278981.1">
    <property type="nucleotide sequence ID" value="NZ_CP051680.1"/>
</dbReference>
<dbReference type="Proteomes" id="UP000502248">
    <property type="component" value="Chromosome"/>
</dbReference>
<reference evidence="2 3" key="1">
    <citation type="submission" date="2020-04" db="EMBL/GenBank/DDBJ databases">
        <title>Genome sequencing of novel species.</title>
        <authorList>
            <person name="Heo J."/>
            <person name="Kim S.-J."/>
            <person name="Kim J.-S."/>
            <person name="Hong S.-B."/>
            <person name="Kwon S.-W."/>
        </authorList>
    </citation>
    <scope>NUCLEOTIDE SEQUENCE [LARGE SCALE GENOMIC DNA]</scope>
    <source>
        <strain evidence="2 3">MFER-1</strain>
    </source>
</reference>
<organism evidence="2 3">
    <name type="scientific">Cohnella herbarum</name>
    <dbReference type="NCBI Taxonomy" id="2728023"/>
    <lineage>
        <taxon>Bacteria</taxon>
        <taxon>Bacillati</taxon>
        <taxon>Bacillota</taxon>
        <taxon>Bacilli</taxon>
        <taxon>Bacillales</taxon>
        <taxon>Paenibacillaceae</taxon>
        <taxon>Cohnella</taxon>
    </lineage>
</organism>
<feature type="domain" description="SnoaL-like" evidence="1">
    <location>
        <begin position="13"/>
        <end position="123"/>
    </location>
</feature>
<evidence type="ECO:0000259" key="1">
    <source>
        <dbReference type="Pfam" id="PF12680"/>
    </source>
</evidence>
<dbReference type="InterPro" id="IPR037401">
    <property type="entry name" value="SnoaL-like"/>
</dbReference>
<gene>
    <name evidence="2" type="ORF">HH215_05465</name>
</gene>
<proteinExistence type="predicted"/>
<name>A0A7Z2ZKC1_9BACL</name>
<dbReference type="SUPFAM" id="SSF54427">
    <property type="entry name" value="NTF2-like"/>
    <property type="match status" value="1"/>
</dbReference>